<accession>A0AAD7CAI9</accession>
<feature type="coiled-coil region" evidence="1">
    <location>
        <begin position="80"/>
        <end position="107"/>
    </location>
</feature>
<evidence type="ECO:0000313" key="4">
    <source>
        <dbReference type="Proteomes" id="UP001221142"/>
    </source>
</evidence>
<protein>
    <submittedName>
        <fullName evidence="3">Uncharacterized protein</fullName>
    </submittedName>
</protein>
<feature type="signal peptide" evidence="2">
    <location>
        <begin position="1"/>
        <end position="19"/>
    </location>
</feature>
<reference evidence="3" key="1">
    <citation type="submission" date="2023-03" db="EMBL/GenBank/DDBJ databases">
        <title>Massive genome expansion in bonnet fungi (Mycena s.s.) driven by repeated elements and novel gene families across ecological guilds.</title>
        <authorList>
            <consortium name="Lawrence Berkeley National Laboratory"/>
            <person name="Harder C.B."/>
            <person name="Miyauchi S."/>
            <person name="Viragh M."/>
            <person name="Kuo A."/>
            <person name="Thoen E."/>
            <person name="Andreopoulos B."/>
            <person name="Lu D."/>
            <person name="Skrede I."/>
            <person name="Drula E."/>
            <person name="Henrissat B."/>
            <person name="Morin E."/>
            <person name="Kohler A."/>
            <person name="Barry K."/>
            <person name="LaButti K."/>
            <person name="Morin E."/>
            <person name="Salamov A."/>
            <person name="Lipzen A."/>
            <person name="Mereny Z."/>
            <person name="Hegedus B."/>
            <person name="Baldrian P."/>
            <person name="Stursova M."/>
            <person name="Weitz H."/>
            <person name="Taylor A."/>
            <person name="Grigoriev I.V."/>
            <person name="Nagy L.G."/>
            <person name="Martin F."/>
            <person name="Kauserud H."/>
        </authorList>
    </citation>
    <scope>NUCLEOTIDE SEQUENCE</scope>
    <source>
        <strain evidence="3">9284</strain>
    </source>
</reference>
<feature type="chain" id="PRO_5042132058" evidence="2">
    <location>
        <begin position="20"/>
        <end position="114"/>
    </location>
</feature>
<keyword evidence="4" id="KW-1185">Reference proteome</keyword>
<gene>
    <name evidence="3" type="ORF">FB45DRAFT_896471</name>
</gene>
<organism evidence="3 4">
    <name type="scientific">Roridomyces roridus</name>
    <dbReference type="NCBI Taxonomy" id="1738132"/>
    <lineage>
        <taxon>Eukaryota</taxon>
        <taxon>Fungi</taxon>
        <taxon>Dikarya</taxon>
        <taxon>Basidiomycota</taxon>
        <taxon>Agaricomycotina</taxon>
        <taxon>Agaricomycetes</taxon>
        <taxon>Agaricomycetidae</taxon>
        <taxon>Agaricales</taxon>
        <taxon>Marasmiineae</taxon>
        <taxon>Mycenaceae</taxon>
        <taxon>Roridomyces</taxon>
    </lineage>
</organism>
<name>A0AAD7CAI9_9AGAR</name>
<comment type="caution">
    <text evidence="3">The sequence shown here is derived from an EMBL/GenBank/DDBJ whole genome shotgun (WGS) entry which is preliminary data.</text>
</comment>
<dbReference type="Proteomes" id="UP001221142">
    <property type="component" value="Unassembled WGS sequence"/>
</dbReference>
<evidence type="ECO:0000256" key="1">
    <source>
        <dbReference type="SAM" id="Coils"/>
    </source>
</evidence>
<proteinExistence type="predicted"/>
<dbReference type="EMBL" id="JARKIF010000003">
    <property type="protein sequence ID" value="KAJ7643932.1"/>
    <property type="molecule type" value="Genomic_DNA"/>
</dbReference>
<evidence type="ECO:0000313" key="3">
    <source>
        <dbReference type="EMBL" id="KAJ7643932.1"/>
    </source>
</evidence>
<dbReference type="AlphaFoldDB" id="A0AAD7CAI9"/>
<evidence type="ECO:0000256" key="2">
    <source>
        <dbReference type="SAM" id="SignalP"/>
    </source>
</evidence>
<sequence>MSPRFLWFFLGTGFGVWWATRKKDFQGHVDYRRTAPVTAAPNNSEYHYRDWDQERARVREFTQNAGDVVAELSEATLDTILQATETLKAKMAEHRALRDEERRIEEERMRSPIA</sequence>
<keyword evidence="2" id="KW-0732">Signal</keyword>
<keyword evidence="1" id="KW-0175">Coiled coil</keyword>